<keyword evidence="5 10" id="KW-0418">Kinase</keyword>
<sequence length="746" mass="86369">MQTRHFKLFFSFILVGMLCTCCTKKEHRRILVIHSYEEGYAGYPEFNNLIERAFQKRGIESDLRIVYLDCENHQSHREIAKIKGILDSAATWKPEIILVNEDQATYSLLKSNHRLARETPIVFGGVNYPDWNLIGQYPNVTGFHDKIDFKANIDMARNILKSNIDFFTIIDSTFIDMKLRADFSEQIKNEKITELHEYKFKERRDLVEKGYTIFTAVHVRLKNKSNDASLIWLLRNLYKHCYLQFKRDFTTANISNMASCLSLTTINEGFSFGEKLLGGYFTPLSTQVEEEVEAAVRLLRGEAPENIPVSESAKKYLVDWKIMQQINMPLTQIPPQYTVINMPFSVKYRTLWIIIITVSVLSFVSLITWLVFLYKREQNRKKRVLHALASEKEALALAIKGSNTYAWKYEGKTFSFEKAFWEKVNIEIQDVEIDNLINFIHPDHKELFIANWKRLPEAQEETSQVLCDFNGKGYQWWEFRYTTTTYSTGKFRTAGLLINIHAFKKREQELEEARELAEKAELKESFLANMSHEIRTPLNAIVGFSTILASDEELLADERREFIQTINQNNELLLKLINDILDLSRLESGQMSFIIEKCRVKELIEGIYLTQQMLIPSQLEFRKEAKAGIPLEVDVDKNRLVQVVTNFVGNACKFTKEGSITIGYDYHPETEEAAIYVEDTGVGIDPAEQKIIFSRFYKHNEFAKGSGLGLSICQSIVERLNGRIELWSEKGKGSRFTIMLPCKAIL</sequence>
<dbReference type="PROSITE" id="PS50109">
    <property type="entry name" value="HIS_KIN"/>
    <property type="match status" value="1"/>
</dbReference>
<keyword evidence="8" id="KW-1133">Transmembrane helix</keyword>
<accession>F3PMW9</accession>
<feature type="transmembrane region" description="Helical" evidence="8">
    <location>
        <begin position="351"/>
        <end position="374"/>
    </location>
</feature>
<keyword evidence="11" id="KW-1185">Reference proteome</keyword>
<dbReference type="InterPro" id="IPR050736">
    <property type="entry name" value="Sensor_HK_Regulatory"/>
</dbReference>
<keyword evidence="8" id="KW-0472">Membrane</keyword>
<dbReference type="eggNOG" id="COG5002">
    <property type="taxonomic scope" value="Bacteria"/>
</dbReference>
<dbReference type="InterPro" id="IPR036097">
    <property type="entry name" value="HisK_dim/P_sf"/>
</dbReference>
<dbReference type="STRING" id="763034.HMPREF9446_00055"/>
<evidence type="ECO:0000313" key="10">
    <source>
        <dbReference type="EMBL" id="EGF59907.1"/>
    </source>
</evidence>
<keyword evidence="4" id="KW-0808">Transferase</keyword>
<dbReference type="SUPFAM" id="SSF47384">
    <property type="entry name" value="Homodimeric domain of signal transducing histidine kinase"/>
    <property type="match status" value="1"/>
</dbReference>
<dbReference type="Proteomes" id="UP000003416">
    <property type="component" value="Unassembled WGS sequence"/>
</dbReference>
<feature type="coiled-coil region" evidence="7">
    <location>
        <begin position="500"/>
        <end position="530"/>
    </location>
</feature>
<dbReference type="PANTHER" id="PTHR43711">
    <property type="entry name" value="TWO-COMPONENT HISTIDINE KINASE"/>
    <property type="match status" value="1"/>
</dbReference>
<keyword evidence="6" id="KW-0902">Two-component regulatory system</keyword>
<dbReference type="InterPro" id="IPR036890">
    <property type="entry name" value="HATPase_C_sf"/>
</dbReference>
<dbReference type="EMBL" id="AFBN01000003">
    <property type="protein sequence ID" value="EGF59907.1"/>
    <property type="molecule type" value="Genomic_DNA"/>
</dbReference>
<dbReference type="InterPro" id="IPR003594">
    <property type="entry name" value="HATPase_dom"/>
</dbReference>
<dbReference type="SMART" id="SM00388">
    <property type="entry name" value="HisKA"/>
    <property type="match status" value="1"/>
</dbReference>
<proteinExistence type="predicted"/>
<dbReference type="InterPro" id="IPR005467">
    <property type="entry name" value="His_kinase_dom"/>
</dbReference>
<dbReference type="PANTHER" id="PTHR43711:SF31">
    <property type="entry name" value="HISTIDINE KINASE"/>
    <property type="match status" value="1"/>
</dbReference>
<reference evidence="10 11" key="1">
    <citation type="submission" date="2011-02" db="EMBL/GenBank/DDBJ databases">
        <authorList>
            <person name="Weinstock G."/>
            <person name="Sodergren E."/>
            <person name="Clifton S."/>
            <person name="Fulton L."/>
            <person name="Fulton B."/>
            <person name="Courtney L."/>
            <person name="Fronick C."/>
            <person name="Harrison M."/>
            <person name="Strong C."/>
            <person name="Farmer C."/>
            <person name="Delahaunty K."/>
            <person name="Markovic C."/>
            <person name="Hall O."/>
            <person name="Minx P."/>
            <person name="Tomlinson C."/>
            <person name="Mitreva M."/>
            <person name="Hou S."/>
            <person name="Chen J."/>
            <person name="Wollam A."/>
            <person name="Pepin K.H."/>
            <person name="Johnson M."/>
            <person name="Bhonagiri V."/>
            <person name="Zhang X."/>
            <person name="Suruliraj S."/>
            <person name="Warren W."/>
            <person name="Chinwalla A."/>
            <person name="Mardis E.R."/>
            <person name="Wilson R.K."/>
        </authorList>
    </citation>
    <scope>NUCLEOTIDE SEQUENCE [LARGE SCALE GENOMIC DNA]</scope>
    <source>
        <strain evidence="10 11">YIT 12057</strain>
    </source>
</reference>
<dbReference type="AlphaFoldDB" id="F3PMW9"/>
<evidence type="ECO:0000313" key="11">
    <source>
        <dbReference type="Proteomes" id="UP000003416"/>
    </source>
</evidence>
<dbReference type="Gene3D" id="1.10.287.130">
    <property type="match status" value="1"/>
</dbReference>
<protein>
    <recommendedName>
        <fullName evidence="2">histidine kinase</fullName>
        <ecNumber evidence="2">2.7.13.3</ecNumber>
    </recommendedName>
</protein>
<dbReference type="Pfam" id="PF00512">
    <property type="entry name" value="HisKA"/>
    <property type="match status" value="1"/>
</dbReference>
<feature type="domain" description="Histidine kinase" evidence="9">
    <location>
        <begin position="529"/>
        <end position="744"/>
    </location>
</feature>
<evidence type="ECO:0000256" key="5">
    <source>
        <dbReference type="ARBA" id="ARBA00022777"/>
    </source>
</evidence>
<evidence type="ECO:0000256" key="1">
    <source>
        <dbReference type="ARBA" id="ARBA00000085"/>
    </source>
</evidence>
<dbReference type="HOGENOM" id="CLU_000445_38_3_10"/>
<evidence type="ECO:0000256" key="8">
    <source>
        <dbReference type="SAM" id="Phobius"/>
    </source>
</evidence>
<comment type="caution">
    <text evidence="10">The sequence shown here is derived from an EMBL/GenBank/DDBJ whole genome shotgun (WGS) entry which is preliminary data.</text>
</comment>
<dbReference type="PRINTS" id="PR00344">
    <property type="entry name" value="BCTRLSENSOR"/>
</dbReference>
<evidence type="ECO:0000256" key="3">
    <source>
        <dbReference type="ARBA" id="ARBA00022553"/>
    </source>
</evidence>
<name>F3PMW9_9BACE</name>
<evidence type="ECO:0000256" key="7">
    <source>
        <dbReference type="SAM" id="Coils"/>
    </source>
</evidence>
<dbReference type="Gene3D" id="3.40.50.2300">
    <property type="match status" value="2"/>
</dbReference>
<evidence type="ECO:0000256" key="6">
    <source>
        <dbReference type="ARBA" id="ARBA00023012"/>
    </source>
</evidence>
<keyword evidence="3" id="KW-0597">Phosphoprotein</keyword>
<evidence type="ECO:0000256" key="4">
    <source>
        <dbReference type="ARBA" id="ARBA00022679"/>
    </source>
</evidence>
<dbReference type="SMART" id="SM00387">
    <property type="entry name" value="HATPase_c"/>
    <property type="match status" value="1"/>
</dbReference>
<gene>
    <name evidence="10" type="ORF">HMPREF9446_00055</name>
</gene>
<dbReference type="Gene3D" id="3.30.565.10">
    <property type="entry name" value="Histidine kinase-like ATPase, C-terminal domain"/>
    <property type="match status" value="1"/>
</dbReference>
<dbReference type="SUPFAM" id="SSF55874">
    <property type="entry name" value="ATPase domain of HSP90 chaperone/DNA topoisomerase II/histidine kinase"/>
    <property type="match status" value="1"/>
</dbReference>
<keyword evidence="8" id="KW-0812">Transmembrane</keyword>
<dbReference type="InterPro" id="IPR004358">
    <property type="entry name" value="Sig_transdc_His_kin-like_C"/>
</dbReference>
<dbReference type="CDD" id="cd00082">
    <property type="entry name" value="HisKA"/>
    <property type="match status" value="1"/>
</dbReference>
<dbReference type="GO" id="GO:0000155">
    <property type="term" value="F:phosphorelay sensor kinase activity"/>
    <property type="evidence" value="ECO:0007669"/>
    <property type="project" value="InterPro"/>
</dbReference>
<organism evidence="10 11">
    <name type="scientific">Bacteroides fluxus YIT 12057</name>
    <dbReference type="NCBI Taxonomy" id="763034"/>
    <lineage>
        <taxon>Bacteria</taxon>
        <taxon>Pseudomonadati</taxon>
        <taxon>Bacteroidota</taxon>
        <taxon>Bacteroidia</taxon>
        <taxon>Bacteroidales</taxon>
        <taxon>Bacteroidaceae</taxon>
        <taxon>Bacteroides</taxon>
    </lineage>
</organism>
<comment type="catalytic activity">
    <reaction evidence="1">
        <text>ATP + protein L-histidine = ADP + protein N-phospho-L-histidine.</text>
        <dbReference type="EC" id="2.7.13.3"/>
    </reaction>
</comment>
<dbReference type="InterPro" id="IPR003661">
    <property type="entry name" value="HisK_dim/P_dom"/>
</dbReference>
<evidence type="ECO:0000259" key="9">
    <source>
        <dbReference type="PROSITE" id="PS50109"/>
    </source>
</evidence>
<dbReference type="EC" id="2.7.13.3" evidence="2"/>
<evidence type="ECO:0000256" key="2">
    <source>
        <dbReference type="ARBA" id="ARBA00012438"/>
    </source>
</evidence>
<keyword evidence="7" id="KW-0175">Coiled coil</keyword>
<dbReference type="Pfam" id="PF02518">
    <property type="entry name" value="HATPase_c"/>
    <property type="match status" value="1"/>
</dbReference>